<name>A0ABN1Q3F9_9ACTN</name>
<accession>A0ABN1Q3F9</accession>
<dbReference type="RefSeq" id="WP_344235658.1">
    <property type="nucleotide sequence ID" value="NZ_BAAAHH010000001.1"/>
</dbReference>
<evidence type="ECO:0000313" key="1">
    <source>
        <dbReference type="EMBL" id="GAA0936425.1"/>
    </source>
</evidence>
<comment type="caution">
    <text evidence="1">The sequence shown here is derived from an EMBL/GenBank/DDBJ whole genome shotgun (WGS) entry which is preliminary data.</text>
</comment>
<keyword evidence="2" id="KW-1185">Reference proteome</keyword>
<evidence type="ECO:0000313" key="2">
    <source>
        <dbReference type="Proteomes" id="UP001500665"/>
    </source>
</evidence>
<sequence>MKIISPKGDEDEVEEYPGIHVGGLYTVLEIMAGPDYYCVRIWGDHEEDPGTLWAPEMFETVDQRVSSRWTVSMNAGHMRFAPAAWQRPGFWNDYFDREPAAVDSVRSEIALLLEEHRVG</sequence>
<dbReference type="EMBL" id="BAAAHH010000001">
    <property type="protein sequence ID" value="GAA0936425.1"/>
    <property type="molecule type" value="Genomic_DNA"/>
</dbReference>
<reference evidence="1 2" key="1">
    <citation type="journal article" date="2019" name="Int. J. Syst. Evol. Microbiol.">
        <title>The Global Catalogue of Microorganisms (GCM) 10K type strain sequencing project: providing services to taxonomists for standard genome sequencing and annotation.</title>
        <authorList>
            <consortium name="The Broad Institute Genomics Platform"/>
            <consortium name="The Broad Institute Genome Sequencing Center for Infectious Disease"/>
            <person name="Wu L."/>
            <person name="Ma J."/>
        </authorList>
    </citation>
    <scope>NUCLEOTIDE SEQUENCE [LARGE SCALE GENOMIC DNA]</scope>
    <source>
        <strain evidence="1 2">JCM 10696</strain>
    </source>
</reference>
<gene>
    <name evidence="1" type="ORF">GCM10009550_02190</name>
</gene>
<organism evidence="1 2">
    <name type="scientific">Actinocorallia libanotica</name>
    <dbReference type="NCBI Taxonomy" id="46162"/>
    <lineage>
        <taxon>Bacteria</taxon>
        <taxon>Bacillati</taxon>
        <taxon>Actinomycetota</taxon>
        <taxon>Actinomycetes</taxon>
        <taxon>Streptosporangiales</taxon>
        <taxon>Thermomonosporaceae</taxon>
        <taxon>Actinocorallia</taxon>
    </lineage>
</organism>
<proteinExistence type="predicted"/>
<protein>
    <submittedName>
        <fullName evidence="1">Uncharacterized protein</fullName>
    </submittedName>
</protein>
<dbReference type="Proteomes" id="UP001500665">
    <property type="component" value="Unassembled WGS sequence"/>
</dbReference>